<evidence type="ECO:0000313" key="2">
    <source>
        <dbReference type="Proteomes" id="UP000032578"/>
    </source>
</evidence>
<gene>
    <name evidence="1" type="ORF">PW52_05155</name>
</gene>
<evidence type="ECO:0000313" key="1">
    <source>
        <dbReference type="EMBL" id="KJD36008.1"/>
    </source>
</evidence>
<comment type="caution">
    <text evidence="1">The sequence shown here is derived from an EMBL/GenBank/DDBJ whole genome shotgun (WGS) entry which is preliminary data.</text>
</comment>
<organism evidence="1 2">
    <name type="scientific">Neotamlana sedimentorum</name>
    <dbReference type="NCBI Taxonomy" id="1435349"/>
    <lineage>
        <taxon>Bacteria</taxon>
        <taxon>Pseudomonadati</taxon>
        <taxon>Bacteroidota</taxon>
        <taxon>Flavobacteriia</taxon>
        <taxon>Flavobacteriales</taxon>
        <taxon>Flavobacteriaceae</taxon>
        <taxon>Neotamlana</taxon>
    </lineage>
</organism>
<dbReference type="RefSeq" id="WP_044631869.1">
    <property type="nucleotide sequence ID" value="NZ_JTDW01000004.1"/>
</dbReference>
<reference evidence="1 2" key="1">
    <citation type="submission" date="2014-11" db="EMBL/GenBank/DDBJ databases">
        <title>Tamlana sedimentorum sp. nov., isolated from shallow sand sediments of the Sea of Japan.</title>
        <authorList>
            <person name="Romanenko L.A."/>
        </authorList>
    </citation>
    <scope>NUCLEOTIDE SEQUENCE [LARGE SCALE GENOMIC DNA]</scope>
    <source>
        <strain evidence="1 2">JCM 19808</strain>
    </source>
</reference>
<sequence length="241" mass="27082">MDLGLKGKVVVIIGSSRLPVDLEKIIIEKLIEELTIPVILENSDTSLDIVKRIQFAGNRATYYETDLDDSMSIEIAISIISNNYSGIDFIININNLYEKIGIETLMDESVMSLNLVQGNLISDADGRLNVFNHSKGSVLFIRCGVPIISQENLSLNNHLMLIAEDFKEKKFEDSIRVNQLIISQNFFNEENNFIKEKDKQEAIADICLVLVATNMSNSGKQILCNEDNLHYLNDGFSYLNG</sequence>
<dbReference type="STRING" id="1435349.PW52_05155"/>
<accession>A0A0D7WBE2</accession>
<name>A0A0D7WBE2_9FLAO</name>
<dbReference type="EMBL" id="JTDW01000004">
    <property type="protein sequence ID" value="KJD36008.1"/>
    <property type="molecule type" value="Genomic_DNA"/>
</dbReference>
<dbReference type="AlphaFoldDB" id="A0A0D7WBE2"/>
<protein>
    <submittedName>
        <fullName evidence="1">Uncharacterized protein</fullName>
    </submittedName>
</protein>
<keyword evidence="2" id="KW-1185">Reference proteome</keyword>
<proteinExistence type="predicted"/>
<dbReference type="Proteomes" id="UP000032578">
    <property type="component" value="Unassembled WGS sequence"/>
</dbReference>
<dbReference type="PATRIC" id="fig|1435349.4.peg.1981"/>